<name>A0A412XAR6_BACUN</name>
<gene>
    <name evidence="2" type="ORF">DWW14_15905</name>
</gene>
<evidence type="ECO:0000256" key="1">
    <source>
        <dbReference type="SAM" id="Phobius"/>
    </source>
</evidence>
<protein>
    <submittedName>
        <fullName evidence="2">Uncharacterized protein</fullName>
    </submittedName>
</protein>
<feature type="transmembrane region" description="Helical" evidence="1">
    <location>
        <begin position="56"/>
        <end position="75"/>
    </location>
</feature>
<accession>A0A412XAR6</accession>
<keyword evidence="1" id="KW-0472">Membrane</keyword>
<sequence length="81" mass="9015">MAKAINNPLYSAKKLSCEAPMPNAANTPARIGIPQQLTIPKNANTEDKIPAITDQIVFLSLIFFVIVYRIYTILVNKKLNK</sequence>
<keyword evidence="1" id="KW-0812">Transmembrane</keyword>
<dbReference type="Proteomes" id="UP000285343">
    <property type="component" value="Unassembled WGS sequence"/>
</dbReference>
<evidence type="ECO:0000313" key="3">
    <source>
        <dbReference type="Proteomes" id="UP000285343"/>
    </source>
</evidence>
<evidence type="ECO:0000313" key="2">
    <source>
        <dbReference type="EMBL" id="RGV39926.1"/>
    </source>
</evidence>
<dbReference type="EMBL" id="QRZC01000023">
    <property type="protein sequence ID" value="RGV39926.1"/>
    <property type="molecule type" value="Genomic_DNA"/>
</dbReference>
<dbReference type="AlphaFoldDB" id="A0A412XAR6"/>
<organism evidence="2 3">
    <name type="scientific">Bacteroides uniformis</name>
    <dbReference type="NCBI Taxonomy" id="820"/>
    <lineage>
        <taxon>Bacteria</taxon>
        <taxon>Pseudomonadati</taxon>
        <taxon>Bacteroidota</taxon>
        <taxon>Bacteroidia</taxon>
        <taxon>Bacteroidales</taxon>
        <taxon>Bacteroidaceae</taxon>
        <taxon>Bacteroides</taxon>
    </lineage>
</organism>
<reference evidence="2 3" key="1">
    <citation type="submission" date="2018-08" db="EMBL/GenBank/DDBJ databases">
        <title>A genome reference for cultivated species of the human gut microbiota.</title>
        <authorList>
            <person name="Zou Y."/>
            <person name="Xue W."/>
            <person name="Luo G."/>
        </authorList>
    </citation>
    <scope>NUCLEOTIDE SEQUENCE [LARGE SCALE GENOMIC DNA]</scope>
    <source>
        <strain evidence="2 3">AF14-42</strain>
    </source>
</reference>
<proteinExistence type="predicted"/>
<keyword evidence="1" id="KW-1133">Transmembrane helix</keyword>
<comment type="caution">
    <text evidence="2">The sequence shown here is derived from an EMBL/GenBank/DDBJ whole genome shotgun (WGS) entry which is preliminary data.</text>
</comment>